<dbReference type="RefSeq" id="WP_153339980.1">
    <property type="nucleotide sequence ID" value="NZ_WIVE01000001.1"/>
</dbReference>
<name>A0A7X2D1R8_9PROT</name>
<evidence type="ECO:0000313" key="1">
    <source>
        <dbReference type="EMBL" id="MQX34971.1"/>
    </source>
</evidence>
<evidence type="ECO:0000313" key="2">
    <source>
        <dbReference type="Proteomes" id="UP000434582"/>
    </source>
</evidence>
<gene>
    <name evidence="1" type="ORF">GHC57_00410</name>
</gene>
<dbReference type="Proteomes" id="UP000434582">
    <property type="component" value="Unassembled WGS sequence"/>
</dbReference>
<accession>A0A7X2D1R8</accession>
<dbReference type="OrthoDB" id="7282689at2"/>
<comment type="caution">
    <text evidence="1">The sequence shown here is derived from an EMBL/GenBank/DDBJ whole genome shotgun (WGS) entry which is preliminary data.</text>
</comment>
<sequence length="76" mass="8793">MADDPENSVLVYLRRMDAKIDGVQETLKEHAFRLSRIEHSLNRIRQDMATDAEAGVLMQAQIDRIDRRLDLTDVPE</sequence>
<reference evidence="1 2" key="1">
    <citation type="submission" date="2019-10" db="EMBL/GenBank/DDBJ databases">
        <title>Draft whole-genome sequence of the purple nonsulfur photosynthetic bacterium Roseospira navarrensis DSM 15114.</title>
        <authorList>
            <person name="Kyndt J.A."/>
            <person name="Meyer T.E."/>
        </authorList>
    </citation>
    <scope>NUCLEOTIDE SEQUENCE [LARGE SCALE GENOMIC DNA]</scope>
    <source>
        <strain evidence="1 2">DSM 15114</strain>
    </source>
</reference>
<proteinExistence type="predicted"/>
<protein>
    <submittedName>
        <fullName evidence="1">Uncharacterized protein</fullName>
    </submittedName>
</protein>
<dbReference type="AlphaFoldDB" id="A0A7X2D1R8"/>
<organism evidence="1 2">
    <name type="scientific">Roseospira navarrensis</name>
    <dbReference type="NCBI Taxonomy" id="140058"/>
    <lineage>
        <taxon>Bacteria</taxon>
        <taxon>Pseudomonadati</taxon>
        <taxon>Pseudomonadota</taxon>
        <taxon>Alphaproteobacteria</taxon>
        <taxon>Rhodospirillales</taxon>
        <taxon>Rhodospirillaceae</taxon>
        <taxon>Roseospira</taxon>
    </lineage>
</organism>
<dbReference type="EMBL" id="WIVE01000001">
    <property type="protein sequence ID" value="MQX34971.1"/>
    <property type="molecule type" value="Genomic_DNA"/>
</dbReference>
<keyword evidence="2" id="KW-1185">Reference proteome</keyword>